<dbReference type="InterPro" id="IPR002182">
    <property type="entry name" value="NB-ARC"/>
</dbReference>
<dbReference type="SUPFAM" id="SSF48452">
    <property type="entry name" value="TPR-like"/>
    <property type="match status" value="2"/>
</dbReference>
<evidence type="ECO:0000259" key="2">
    <source>
        <dbReference type="Pfam" id="PF00931"/>
    </source>
</evidence>
<dbReference type="InterPro" id="IPR027417">
    <property type="entry name" value="P-loop_NTPase"/>
</dbReference>
<evidence type="ECO:0000256" key="1">
    <source>
        <dbReference type="SAM" id="MobiDB-lite"/>
    </source>
</evidence>
<organism evidence="4 5">
    <name type="scientific">Septoria linicola</name>
    <dbReference type="NCBI Taxonomy" id="215465"/>
    <lineage>
        <taxon>Eukaryota</taxon>
        <taxon>Fungi</taxon>
        <taxon>Dikarya</taxon>
        <taxon>Ascomycota</taxon>
        <taxon>Pezizomycotina</taxon>
        <taxon>Dothideomycetes</taxon>
        <taxon>Dothideomycetidae</taxon>
        <taxon>Mycosphaerellales</taxon>
        <taxon>Mycosphaerellaceae</taxon>
        <taxon>Septoria</taxon>
    </lineage>
</organism>
<dbReference type="AlphaFoldDB" id="A0A9Q9B258"/>
<dbReference type="EMBL" id="CP099425">
    <property type="protein sequence ID" value="USW56188.1"/>
    <property type="molecule type" value="Genomic_DNA"/>
</dbReference>
<evidence type="ECO:0000313" key="5">
    <source>
        <dbReference type="Proteomes" id="UP001056384"/>
    </source>
</evidence>
<dbReference type="GO" id="GO:0043531">
    <property type="term" value="F:ADP binding"/>
    <property type="evidence" value="ECO:0007669"/>
    <property type="project" value="InterPro"/>
</dbReference>
<dbReference type="InterPro" id="IPR011990">
    <property type="entry name" value="TPR-like_helical_dom_sf"/>
</dbReference>
<dbReference type="PANTHER" id="PTHR35205">
    <property type="entry name" value="NB-ARC AND TPR DOMAIN PROTEIN"/>
    <property type="match status" value="1"/>
</dbReference>
<dbReference type="SUPFAM" id="SSF52540">
    <property type="entry name" value="P-loop containing nucleoside triphosphate hydrolases"/>
    <property type="match status" value="1"/>
</dbReference>
<dbReference type="Proteomes" id="UP001056384">
    <property type="component" value="Chromosome 8"/>
</dbReference>
<reference evidence="4" key="1">
    <citation type="submission" date="2022-06" db="EMBL/GenBank/DDBJ databases">
        <title>Complete genome sequences of two strains of the flax pathogen Septoria linicola.</title>
        <authorList>
            <person name="Lapalu N."/>
            <person name="Simon A."/>
            <person name="Demenou B."/>
            <person name="Paumier D."/>
            <person name="Guillot M.-P."/>
            <person name="Gout L."/>
            <person name="Valade R."/>
        </authorList>
    </citation>
    <scope>NUCLEOTIDE SEQUENCE</scope>
    <source>
        <strain evidence="4">SE15195</strain>
    </source>
</reference>
<dbReference type="Pfam" id="PF00931">
    <property type="entry name" value="NB-ARC"/>
    <property type="match status" value="1"/>
</dbReference>
<feature type="domain" description="NB-ARC" evidence="2">
    <location>
        <begin position="336"/>
        <end position="510"/>
    </location>
</feature>
<accession>A0A9Q9B258</accession>
<dbReference type="Pfam" id="PF25000">
    <property type="entry name" value="DUF7779"/>
    <property type="match status" value="1"/>
</dbReference>
<keyword evidence="5" id="KW-1185">Reference proteome</keyword>
<evidence type="ECO:0000259" key="3">
    <source>
        <dbReference type="Pfam" id="PF25000"/>
    </source>
</evidence>
<evidence type="ECO:0000313" key="4">
    <source>
        <dbReference type="EMBL" id="USW56188.1"/>
    </source>
</evidence>
<dbReference type="Gene3D" id="1.25.40.10">
    <property type="entry name" value="Tetratricopeptide repeat domain"/>
    <property type="match status" value="2"/>
</dbReference>
<feature type="domain" description="DUF7779" evidence="3">
    <location>
        <begin position="584"/>
        <end position="671"/>
    </location>
</feature>
<sequence>MSVEPWPGNLELLKRPQNPETAIVVLVLVTLPWLLPANKWLINSSRVQETFGGNVWMFAFEQCKKVRDTFPTTGLTHYAENLIDALLDVSESTALGGTPKRFVLLAHSLAGNVVKHSIVLAHAQKTKFWRLQESVHGLVFMGTPHCIDDKSHSLLRESYHKILQIGGCRSRERSEDGCLDAIRIARKFDEVSGNLHIVSLYETKTSSIKGRVRYHDHIVVNQELAQVESNTKELTAAVAVDHRCLPTLRGHDCSSGTNTHAFGLIRKLLEDAFEAGSEPPGKRAPAVSSDGPDHDPALAPLIEDFATPRPYPKLPCRGLDISRKHNKDFHGRVDALSKLAHHLLASPRTAVVHGISGVGKSELALEFLHRFGDEFDAVFWIQADDIAKVRHSFGRIAVHLGLQTEAEAQATDPHSSRAIAKAWLADPKKVSITDNDQESMARWLVVFDGLESVATLAEFEPIFRKGSILITTQNPELASTIPYHQDVVQPVKLLFLDEQEASALLKKLAAREGTPTEIEDSAAQEIVRRYGYGGWPLAISQTAHMIRKKYGTSLAEFRDLFTDGETAKADVSSSEYAAIIDVISLARLSSHATAVLQVCAMLDPDCIQERLFSTASEAALLLEGFPTSALQFADARAELSRASIIYRNSEKQELWIHREVQESVRQQCSASDFDIAFRAAAALVRRAWKPPGLQVRDNAKLWEPCASFLGHVVQLQQLYSRCRDMHGENRKSITASLPLAELLAEAASYHINLGNTAGLKANLDLALEVCEQLPPKATFDLRSNIFHSLGAWANETNHAQDCYDYNKRYLAMRIEAVDSGADPTERTAAAWNQWGTGLMMVNRFEDAKDAFQKSIDLYATVRNETACPDSLPIVNLAVARWLTQDYEGASKLLEFGRLAREDEFGFEDLTSFRMGRFLHALGNVRWDQGDFASSQIWHKRALKQYCSSLSKTHHRTADVRHRMAMHCLREKDHERAGALIDQALESWRLDPESFRHEIARTTWLKARQRAIAGNPPEAADLKQEATKLRAKLRPDDHRSPEELTDQDFDDLVAFWSR</sequence>
<proteinExistence type="predicted"/>
<feature type="compositionally biased region" description="Basic and acidic residues" evidence="1">
    <location>
        <begin position="1019"/>
        <end position="1041"/>
    </location>
</feature>
<dbReference type="InterPro" id="IPR056681">
    <property type="entry name" value="DUF7779"/>
</dbReference>
<dbReference type="Gene3D" id="3.40.50.300">
    <property type="entry name" value="P-loop containing nucleotide triphosphate hydrolases"/>
    <property type="match status" value="1"/>
</dbReference>
<protein>
    <submittedName>
        <fullName evidence="4">Tetratricopeptide-like helical domain superfamily</fullName>
    </submittedName>
</protein>
<dbReference type="PANTHER" id="PTHR35205:SF1">
    <property type="entry name" value="ZU5 DOMAIN-CONTAINING PROTEIN"/>
    <property type="match status" value="1"/>
</dbReference>
<gene>
    <name evidence="4" type="ORF">Slin15195_G095070</name>
</gene>
<name>A0A9Q9B258_9PEZI</name>
<feature type="region of interest" description="Disordered" evidence="1">
    <location>
        <begin position="1019"/>
        <end position="1044"/>
    </location>
</feature>